<dbReference type="AlphaFoldDB" id="A0AAN9AFX7"/>
<comment type="caution">
    <text evidence="2">The sequence shown here is derived from an EMBL/GenBank/DDBJ whole genome shotgun (WGS) entry which is preliminary data.</text>
</comment>
<sequence>MLDLLTTILPNSPLPLKTAHLATLQSGFVNKTYISETDEDEEEEASGCEVLDDTTDVIYATDDDGEDSGQDDKDFNNAFIPSHPSSPFKNSVNVVSSTPTPISNRCTSIGASSIYDDDLPLGKGELHRKTQLTRDLDSIDSSPSHQASFTRKSTKKVICSDDDSQDDDSEDLLFDPKRYRQKVNRILSDDEDYASTEIVGFSRSKLAESFNDSAKSLDSSKGKIFIKEQAGGAYSDKGNTACLSPIKNRDESSEDNSISCVDSVLSLNDDPKELLDIDDTSFVSNASPELRSKIMSPQEKYGHKFKIKKKTPVKMERLDHLDESVSESKSYIDSSLSQCSKSPEKCDTNDGHESSFVLSDLTPTAMKMMLKEKKTILRVADLSYLPDSGSKLRSQIKELENALANVSLDDTE</sequence>
<accession>A0AAN9AFX7</accession>
<feature type="non-terminal residue" evidence="2">
    <location>
        <position position="412"/>
    </location>
</feature>
<dbReference type="Proteomes" id="UP001381693">
    <property type="component" value="Unassembled WGS sequence"/>
</dbReference>
<evidence type="ECO:0000313" key="3">
    <source>
        <dbReference type="Proteomes" id="UP001381693"/>
    </source>
</evidence>
<protein>
    <submittedName>
        <fullName evidence="2">Uncharacterized protein</fullName>
    </submittedName>
</protein>
<feature type="compositionally biased region" description="Acidic residues" evidence="1">
    <location>
        <begin position="160"/>
        <end position="171"/>
    </location>
</feature>
<evidence type="ECO:0000256" key="1">
    <source>
        <dbReference type="SAM" id="MobiDB-lite"/>
    </source>
</evidence>
<dbReference type="EMBL" id="JAXCGZ010001286">
    <property type="protein sequence ID" value="KAK7085297.1"/>
    <property type="molecule type" value="Genomic_DNA"/>
</dbReference>
<organism evidence="2 3">
    <name type="scientific">Halocaridina rubra</name>
    <name type="common">Hawaiian red shrimp</name>
    <dbReference type="NCBI Taxonomy" id="373956"/>
    <lineage>
        <taxon>Eukaryota</taxon>
        <taxon>Metazoa</taxon>
        <taxon>Ecdysozoa</taxon>
        <taxon>Arthropoda</taxon>
        <taxon>Crustacea</taxon>
        <taxon>Multicrustacea</taxon>
        <taxon>Malacostraca</taxon>
        <taxon>Eumalacostraca</taxon>
        <taxon>Eucarida</taxon>
        <taxon>Decapoda</taxon>
        <taxon>Pleocyemata</taxon>
        <taxon>Caridea</taxon>
        <taxon>Atyoidea</taxon>
        <taxon>Atyidae</taxon>
        <taxon>Halocaridina</taxon>
    </lineage>
</organism>
<feature type="region of interest" description="Disordered" evidence="1">
    <location>
        <begin position="136"/>
        <end position="171"/>
    </location>
</feature>
<evidence type="ECO:0000313" key="2">
    <source>
        <dbReference type="EMBL" id="KAK7085297.1"/>
    </source>
</evidence>
<proteinExistence type="predicted"/>
<name>A0AAN9AFX7_HALRR</name>
<feature type="compositionally biased region" description="Polar residues" evidence="1">
    <location>
        <begin position="139"/>
        <end position="151"/>
    </location>
</feature>
<keyword evidence="3" id="KW-1185">Reference proteome</keyword>
<reference evidence="2 3" key="1">
    <citation type="submission" date="2023-11" db="EMBL/GenBank/DDBJ databases">
        <title>Halocaridina rubra genome assembly.</title>
        <authorList>
            <person name="Smith C."/>
        </authorList>
    </citation>
    <scope>NUCLEOTIDE SEQUENCE [LARGE SCALE GENOMIC DNA]</scope>
    <source>
        <strain evidence="2">EP-1</strain>
        <tissue evidence="2">Whole</tissue>
    </source>
</reference>
<gene>
    <name evidence="2" type="ORF">SK128_023299</name>
</gene>